<evidence type="ECO:0008006" key="4">
    <source>
        <dbReference type="Google" id="ProtNLM"/>
    </source>
</evidence>
<dbReference type="EMBL" id="JAIQCJ010001694">
    <property type="protein sequence ID" value="KAJ8787875.1"/>
    <property type="molecule type" value="Genomic_DNA"/>
</dbReference>
<dbReference type="GO" id="GO:0007035">
    <property type="term" value="P:vacuolar acidification"/>
    <property type="evidence" value="ECO:0007669"/>
    <property type="project" value="TreeGrafter"/>
</dbReference>
<accession>A0AB34HAT9</accession>
<dbReference type="SUPFAM" id="SSF50978">
    <property type="entry name" value="WD40 repeat-like"/>
    <property type="match status" value="1"/>
</dbReference>
<reference evidence="2 3" key="1">
    <citation type="submission" date="2022-11" db="EMBL/GenBank/DDBJ databases">
        <title>Whole genome sequence of Eschrichtius robustus ER-17-0199.</title>
        <authorList>
            <person name="Bruniche-Olsen A."/>
            <person name="Black A.N."/>
            <person name="Fields C.J."/>
            <person name="Walden K."/>
            <person name="Dewoody J.A."/>
        </authorList>
    </citation>
    <scope>NUCLEOTIDE SEQUENCE [LARGE SCALE GENOMIC DNA]</scope>
    <source>
        <strain evidence="2">ER-17-0199</strain>
        <tissue evidence="2">Blubber</tissue>
    </source>
</reference>
<feature type="compositionally biased region" description="Basic residues" evidence="1">
    <location>
        <begin position="58"/>
        <end position="68"/>
    </location>
</feature>
<keyword evidence="3" id="KW-1185">Reference proteome</keyword>
<proteinExistence type="predicted"/>
<sequence>MNLHQVLTGAVNPGDHCFSVGSVGDQRFTVSEGGSRVARGESAPLSQPGSAQSEGQRPRKPRRPRRGVRYGGPSSLGPADLAFENEGGSNASVIELLNVQRLNSEVRMFCRIFKVFNLTSSGWGGLLKSFIRESLIAASYGNVMSVFEPVNLPKQKKNLELYSQWQKSGQFFLDSIAHNITWDPAGNRLLTGSSCLQLWSNANLEKSAEDENPDKTDLNFGDWRCIWHCKTASQVHLMKFSPDGEFFATAGKDDCLLKVWYNVENWRTSVTSPDKSSEKQSQGEIDFSFIYLAHPRAVNGFSWRKTSKYMPRSVD</sequence>
<dbReference type="InterPro" id="IPR001680">
    <property type="entry name" value="WD40_rpt"/>
</dbReference>
<feature type="region of interest" description="Disordered" evidence="1">
    <location>
        <begin position="30"/>
        <end position="78"/>
    </location>
</feature>
<dbReference type="InterPro" id="IPR052208">
    <property type="entry name" value="DmX-like/RAVE_component"/>
</dbReference>
<dbReference type="PANTHER" id="PTHR13950">
    <property type="entry name" value="RABCONNECTIN-RELATED"/>
    <property type="match status" value="1"/>
</dbReference>
<dbReference type="InterPro" id="IPR015943">
    <property type="entry name" value="WD40/YVTN_repeat-like_dom_sf"/>
</dbReference>
<dbReference type="SMART" id="SM00320">
    <property type="entry name" value="WD40"/>
    <property type="match status" value="2"/>
</dbReference>
<dbReference type="Gene3D" id="2.130.10.10">
    <property type="entry name" value="YVTN repeat-like/Quinoprotein amine dehydrogenase"/>
    <property type="match status" value="1"/>
</dbReference>
<evidence type="ECO:0000313" key="3">
    <source>
        <dbReference type="Proteomes" id="UP001159641"/>
    </source>
</evidence>
<evidence type="ECO:0000313" key="2">
    <source>
        <dbReference type="EMBL" id="KAJ8787875.1"/>
    </source>
</evidence>
<name>A0AB34HAT9_ESCRO</name>
<feature type="compositionally biased region" description="Polar residues" evidence="1">
    <location>
        <begin position="44"/>
        <end position="54"/>
    </location>
</feature>
<gene>
    <name evidence="2" type="ORF">J1605_022676</name>
</gene>
<comment type="caution">
    <text evidence="2">The sequence shown here is derived from an EMBL/GenBank/DDBJ whole genome shotgun (WGS) entry which is preliminary data.</text>
</comment>
<evidence type="ECO:0000256" key="1">
    <source>
        <dbReference type="SAM" id="MobiDB-lite"/>
    </source>
</evidence>
<dbReference type="Proteomes" id="UP001159641">
    <property type="component" value="Unassembled WGS sequence"/>
</dbReference>
<dbReference type="GO" id="GO:0043291">
    <property type="term" value="C:RAVE complex"/>
    <property type="evidence" value="ECO:0007669"/>
    <property type="project" value="TreeGrafter"/>
</dbReference>
<dbReference type="InterPro" id="IPR036322">
    <property type="entry name" value="WD40_repeat_dom_sf"/>
</dbReference>
<dbReference type="PANTHER" id="PTHR13950:SF12">
    <property type="entry name" value="DMX-LIKE PROTEIN 1"/>
    <property type="match status" value="1"/>
</dbReference>
<organism evidence="2 3">
    <name type="scientific">Eschrichtius robustus</name>
    <name type="common">California gray whale</name>
    <name type="synonym">Eschrichtius gibbosus</name>
    <dbReference type="NCBI Taxonomy" id="9764"/>
    <lineage>
        <taxon>Eukaryota</taxon>
        <taxon>Metazoa</taxon>
        <taxon>Chordata</taxon>
        <taxon>Craniata</taxon>
        <taxon>Vertebrata</taxon>
        <taxon>Euteleostomi</taxon>
        <taxon>Mammalia</taxon>
        <taxon>Eutheria</taxon>
        <taxon>Laurasiatheria</taxon>
        <taxon>Artiodactyla</taxon>
        <taxon>Whippomorpha</taxon>
        <taxon>Cetacea</taxon>
        <taxon>Mysticeti</taxon>
        <taxon>Eschrichtiidae</taxon>
        <taxon>Eschrichtius</taxon>
    </lineage>
</organism>
<protein>
    <recommendedName>
        <fullName evidence="4">DmX-like protein 1</fullName>
    </recommendedName>
</protein>
<dbReference type="AlphaFoldDB" id="A0AB34HAT9"/>